<dbReference type="AlphaFoldDB" id="A0A5J4R7V5"/>
<organism evidence="1">
    <name type="scientific">termite gut metagenome</name>
    <dbReference type="NCBI Taxonomy" id="433724"/>
    <lineage>
        <taxon>unclassified sequences</taxon>
        <taxon>metagenomes</taxon>
        <taxon>organismal metagenomes</taxon>
    </lineage>
</organism>
<accession>A0A5J4R7V5</accession>
<gene>
    <name evidence="1" type="ORF">EZS27_021487</name>
</gene>
<name>A0A5J4R7V5_9ZZZZ</name>
<protein>
    <submittedName>
        <fullName evidence="1">Uncharacterized protein</fullName>
    </submittedName>
</protein>
<comment type="caution">
    <text evidence="1">The sequence shown here is derived from an EMBL/GenBank/DDBJ whole genome shotgun (WGS) entry which is preliminary data.</text>
</comment>
<feature type="non-terminal residue" evidence="1">
    <location>
        <position position="110"/>
    </location>
</feature>
<dbReference type="InterPro" id="IPR010994">
    <property type="entry name" value="RuvA_2-like"/>
</dbReference>
<dbReference type="SUPFAM" id="SSF47781">
    <property type="entry name" value="RuvA domain 2-like"/>
    <property type="match status" value="1"/>
</dbReference>
<proteinExistence type="predicted"/>
<sequence length="110" mass="12841">MEKITASVLVSWLFTVTTLTAQNNLTSPWEEVIEQFSSDEDENISWENEIEELDERAANPVNLNGITKEELEQFPFLNDIQIENLLAYLYIHGEMQTVYELQLVEEMDKQ</sequence>
<dbReference type="EMBL" id="SNRY01001603">
    <property type="protein sequence ID" value="KAA6329739.1"/>
    <property type="molecule type" value="Genomic_DNA"/>
</dbReference>
<reference evidence="1" key="1">
    <citation type="submission" date="2019-03" db="EMBL/GenBank/DDBJ databases">
        <title>Single cell metagenomics reveals metabolic interactions within the superorganism composed of flagellate Streblomastix strix and complex community of Bacteroidetes bacteria on its surface.</title>
        <authorList>
            <person name="Treitli S.C."/>
            <person name="Kolisko M."/>
            <person name="Husnik F."/>
            <person name="Keeling P."/>
            <person name="Hampl V."/>
        </authorList>
    </citation>
    <scope>NUCLEOTIDE SEQUENCE</scope>
    <source>
        <strain evidence="1">STM</strain>
    </source>
</reference>
<evidence type="ECO:0000313" key="1">
    <source>
        <dbReference type="EMBL" id="KAA6329739.1"/>
    </source>
</evidence>